<reference evidence="1" key="1">
    <citation type="submission" date="2020-03" db="EMBL/GenBank/DDBJ databases">
        <authorList>
            <person name="Weist P."/>
        </authorList>
    </citation>
    <scope>NUCLEOTIDE SEQUENCE</scope>
</reference>
<evidence type="ECO:0000313" key="1">
    <source>
        <dbReference type="EMBL" id="CAB1435298.1"/>
    </source>
</evidence>
<proteinExistence type="predicted"/>
<dbReference type="EMBL" id="CADEAL010001757">
    <property type="protein sequence ID" value="CAB1435298.1"/>
    <property type="molecule type" value="Genomic_DNA"/>
</dbReference>
<name>A0A9N7YKW2_PLEPL</name>
<comment type="caution">
    <text evidence="1">The sequence shown here is derived from an EMBL/GenBank/DDBJ whole genome shotgun (WGS) entry which is preliminary data.</text>
</comment>
<gene>
    <name evidence="1" type="ORF">PLEPLA_LOCUS23389</name>
</gene>
<evidence type="ECO:0000313" key="2">
    <source>
        <dbReference type="Proteomes" id="UP001153269"/>
    </source>
</evidence>
<keyword evidence="2" id="KW-1185">Reference proteome</keyword>
<dbReference type="AlphaFoldDB" id="A0A9N7YKW2"/>
<sequence>MVLMAYQRYWHDKETPPEMFSTRAQWRGRHHDLGAFSCQWNNGAPGVQGRQTAAGLWGCCSAASLMTEGRSSGGNDGFFQQDNTPIPQCSSDQDFFPRRITSVFDHPACSRS</sequence>
<protein>
    <submittedName>
        <fullName evidence="1">Uncharacterized protein</fullName>
    </submittedName>
</protein>
<accession>A0A9N7YKW2</accession>
<organism evidence="1 2">
    <name type="scientific">Pleuronectes platessa</name>
    <name type="common">European plaice</name>
    <dbReference type="NCBI Taxonomy" id="8262"/>
    <lineage>
        <taxon>Eukaryota</taxon>
        <taxon>Metazoa</taxon>
        <taxon>Chordata</taxon>
        <taxon>Craniata</taxon>
        <taxon>Vertebrata</taxon>
        <taxon>Euteleostomi</taxon>
        <taxon>Actinopterygii</taxon>
        <taxon>Neopterygii</taxon>
        <taxon>Teleostei</taxon>
        <taxon>Neoteleostei</taxon>
        <taxon>Acanthomorphata</taxon>
        <taxon>Carangaria</taxon>
        <taxon>Pleuronectiformes</taxon>
        <taxon>Pleuronectoidei</taxon>
        <taxon>Pleuronectidae</taxon>
        <taxon>Pleuronectes</taxon>
    </lineage>
</organism>
<dbReference type="Proteomes" id="UP001153269">
    <property type="component" value="Unassembled WGS sequence"/>
</dbReference>